<keyword evidence="5 7" id="KW-1133">Transmembrane helix</keyword>
<feature type="transmembrane region" description="Helical" evidence="7">
    <location>
        <begin position="71"/>
        <end position="95"/>
    </location>
</feature>
<dbReference type="Pfam" id="PF00528">
    <property type="entry name" value="BPD_transp_1"/>
    <property type="match status" value="1"/>
</dbReference>
<evidence type="ECO:0000313" key="10">
    <source>
        <dbReference type="Proteomes" id="UP001299608"/>
    </source>
</evidence>
<evidence type="ECO:0000256" key="5">
    <source>
        <dbReference type="ARBA" id="ARBA00022989"/>
    </source>
</evidence>
<protein>
    <submittedName>
        <fullName evidence="9">Carbohydrate ABC transporter permease</fullName>
    </submittedName>
</protein>
<evidence type="ECO:0000256" key="3">
    <source>
        <dbReference type="ARBA" id="ARBA00022475"/>
    </source>
</evidence>
<feature type="transmembrane region" description="Helical" evidence="7">
    <location>
        <begin position="246"/>
        <end position="267"/>
    </location>
</feature>
<dbReference type="PANTHER" id="PTHR43744">
    <property type="entry name" value="ABC TRANSPORTER PERMEASE PROTEIN MG189-RELATED-RELATED"/>
    <property type="match status" value="1"/>
</dbReference>
<dbReference type="PROSITE" id="PS50928">
    <property type="entry name" value="ABC_TM1"/>
    <property type="match status" value="1"/>
</dbReference>
<dbReference type="AlphaFoldDB" id="A0AAW5BPF9"/>
<comment type="similarity">
    <text evidence="7">Belongs to the binding-protein-dependent transport system permease family.</text>
</comment>
<evidence type="ECO:0000256" key="2">
    <source>
        <dbReference type="ARBA" id="ARBA00022448"/>
    </source>
</evidence>
<feature type="transmembrane region" description="Helical" evidence="7">
    <location>
        <begin position="143"/>
        <end position="166"/>
    </location>
</feature>
<keyword evidence="3" id="KW-1003">Cell membrane</keyword>
<dbReference type="Proteomes" id="UP001299608">
    <property type="component" value="Unassembled WGS sequence"/>
</dbReference>
<keyword evidence="4 7" id="KW-0812">Transmembrane</keyword>
<accession>A0AAW5BPF9</accession>
<comment type="subcellular location">
    <subcellularLocation>
        <location evidence="1 7">Cell membrane</location>
        <topology evidence="1 7">Multi-pass membrane protein</topology>
    </subcellularLocation>
</comment>
<dbReference type="GO" id="GO:0055085">
    <property type="term" value="P:transmembrane transport"/>
    <property type="evidence" value="ECO:0007669"/>
    <property type="project" value="InterPro"/>
</dbReference>
<evidence type="ECO:0000259" key="8">
    <source>
        <dbReference type="PROSITE" id="PS50928"/>
    </source>
</evidence>
<feature type="transmembrane region" description="Helical" evidence="7">
    <location>
        <begin position="107"/>
        <end position="131"/>
    </location>
</feature>
<evidence type="ECO:0000256" key="4">
    <source>
        <dbReference type="ARBA" id="ARBA00022692"/>
    </source>
</evidence>
<dbReference type="CDD" id="cd06261">
    <property type="entry name" value="TM_PBP2"/>
    <property type="match status" value="1"/>
</dbReference>
<proteinExistence type="inferred from homology"/>
<keyword evidence="6 7" id="KW-0472">Membrane</keyword>
<evidence type="ECO:0000256" key="7">
    <source>
        <dbReference type="RuleBase" id="RU363032"/>
    </source>
</evidence>
<dbReference type="PANTHER" id="PTHR43744:SF6">
    <property type="entry name" value="ABC TRANSPORTER PERMEASE PROTEIN YESQ-RELATED"/>
    <property type="match status" value="1"/>
</dbReference>
<feature type="transmembrane region" description="Helical" evidence="7">
    <location>
        <begin position="9"/>
        <end position="34"/>
    </location>
</feature>
<dbReference type="InterPro" id="IPR035906">
    <property type="entry name" value="MetI-like_sf"/>
</dbReference>
<name>A0AAW5BPF9_9FIRM</name>
<reference evidence="9" key="1">
    <citation type="submission" date="2022-01" db="EMBL/GenBank/DDBJ databases">
        <title>Collection of gut derived symbiotic bacterial strains cultured from healthy donors.</title>
        <authorList>
            <person name="Lin H."/>
            <person name="Kohout C."/>
            <person name="Waligurski E."/>
            <person name="Pamer E.G."/>
        </authorList>
    </citation>
    <scope>NUCLEOTIDE SEQUENCE</scope>
    <source>
        <strain evidence="9">DFI.6.55</strain>
    </source>
</reference>
<dbReference type="InterPro" id="IPR000515">
    <property type="entry name" value="MetI-like"/>
</dbReference>
<sequence>MKRSTLTKFIVYILISLLGLIMLYPLIWMIFAALKPSSEVLSSPDLLPSQFRFDNFAAGWKLVRPYTFGKFFMNTFFVVISCVVCSLVISLFVGYAFARVDFRFKSFWFSVLFLTIMLPATTTLVSRYVVFSKIGWLNTYLPFIIPTALGVGNGGGFFIYLVAQFIKGIPKELDEAAKIDGCSTFSIIVRIIFPLCKPSLFSVAIFAFMWNWDDFQNQLIYLTKVDLYTVALAMRTTIDATGADNWGAVMAMALCSVLPAIVMFFCLQKYFVDGVSTSGLKG</sequence>
<dbReference type="GO" id="GO:0005886">
    <property type="term" value="C:plasma membrane"/>
    <property type="evidence" value="ECO:0007669"/>
    <property type="project" value="UniProtKB-SubCell"/>
</dbReference>
<dbReference type="RefSeq" id="WP_202048800.1">
    <property type="nucleotide sequence ID" value="NZ_JAAITT010000005.1"/>
</dbReference>
<evidence type="ECO:0000313" key="9">
    <source>
        <dbReference type="EMBL" id="MCG4746105.1"/>
    </source>
</evidence>
<feature type="domain" description="ABC transmembrane type-1" evidence="8">
    <location>
        <begin position="72"/>
        <end position="267"/>
    </location>
</feature>
<organism evidence="9 10">
    <name type="scientific">Enterocloster aldenensis</name>
    <dbReference type="NCBI Taxonomy" id="358742"/>
    <lineage>
        <taxon>Bacteria</taxon>
        <taxon>Bacillati</taxon>
        <taxon>Bacillota</taxon>
        <taxon>Clostridia</taxon>
        <taxon>Lachnospirales</taxon>
        <taxon>Lachnospiraceae</taxon>
        <taxon>Enterocloster</taxon>
    </lineage>
</organism>
<dbReference type="EMBL" id="JAKNGE010000012">
    <property type="protein sequence ID" value="MCG4746105.1"/>
    <property type="molecule type" value="Genomic_DNA"/>
</dbReference>
<gene>
    <name evidence="9" type="ORF">L0N08_11825</name>
</gene>
<comment type="caution">
    <text evidence="9">The sequence shown here is derived from an EMBL/GenBank/DDBJ whole genome shotgun (WGS) entry which is preliminary data.</text>
</comment>
<evidence type="ECO:0000256" key="1">
    <source>
        <dbReference type="ARBA" id="ARBA00004651"/>
    </source>
</evidence>
<dbReference type="SUPFAM" id="SSF161098">
    <property type="entry name" value="MetI-like"/>
    <property type="match status" value="1"/>
</dbReference>
<keyword evidence="2 7" id="KW-0813">Transport</keyword>
<dbReference type="Gene3D" id="1.10.3720.10">
    <property type="entry name" value="MetI-like"/>
    <property type="match status" value="1"/>
</dbReference>
<feature type="transmembrane region" description="Helical" evidence="7">
    <location>
        <begin position="187"/>
        <end position="210"/>
    </location>
</feature>
<evidence type="ECO:0000256" key="6">
    <source>
        <dbReference type="ARBA" id="ARBA00023136"/>
    </source>
</evidence>